<reference evidence="1" key="1">
    <citation type="journal article" date="2018" name="Genome Biol. Evol.">
        <title>Genomics and development of Lentinus tigrinus, a white-rot wood-decaying mushroom with dimorphic fruiting bodies.</title>
        <authorList>
            <person name="Wu B."/>
            <person name="Xu Z."/>
            <person name="Knudson A."/>
            <person name="Carlson A."/>
            <person name="Chen N."/>
            <person name="Kovaka S."/>
            <person name="LaButti K."/>
            <person name="Lipzen A."/>
            <person name="Pennachio C."/>
            <person name="Riley R."/>
            <person name="Schakwitz W."/>
            <person name="Umezawa K."/>
            <person name="Ohm R.A."/>
            <person name="Grigoriev I.V."/>
            <person name="Nagy L.G."/>
            <person name="Gibbons J."/>
            <person name="Hibbett D."/>
        </authorList>
    </citation>
    <scope>NUCLEOTIDE SEQUENCE [LARGE SCALE GENOMIC DNA]</scope>
    <source>
        <strain evidence="1">ALCF2SS1-6</strain>
    </source>
</reference>
<keyword evidence="2" id="KW-1185">Reference proteome</keyword>
<dbReference type="Proteomes" id="UP000313359">
    <property type="component" value="Unassembled WGS sequence"/>
</dbReference>
<sequence>MHSRHQTRGSPMQPPRIAAQAQTLRWDPTVLYMADRRPLGPIAGRQRLRVARDVQGVPSEELAKCAVRRQGPPTSPWTGQVSWVPPSMREYAPSFVPSSVVRTNAQTSISSRLRAHTDKLAANTERPQRPQAVRNPCDPALPPECEHMTHRFVGCVQESRADVALLAGAAAHYIAVDHSRTKCIIPSGLLQALGGVLRFRSSYGTREHGQGGQ</sequence>
<evidence type="ECO:0000313" key="1">
    <source>
        <dbReference type="EMBL" id="RPD62765.1"/>
    </source>
</evidence>
<protein>
    <submittedName>
        <fullName evidence="1">Uncharacterized protein</fullName>
    </submittedName>
</protein>
<name>A0A5C2SG45_9APHY</name>
<organism evidence="1 2">
    <name type="scientific">Lentinus tigrinus ALCF2SS1-6</name>
    <dbReference type="NCBI Taxonomy" id="1328759"/>
    <lineage>
        <taxon>Eukaryota</taxon>
        <taxon>Fungi</taxon>
        <taxon>Dikarya</taxon>
        <taxon>Basidiomycota</taxon>
        <taxon>Agaricomycotina</taxon>
        <taxon>Agaricomycetes</taxon>
        <taxon>Polyporales</taxon>
        <taxon>Polyporaceae</taxon>
        <taxon>Lentinus</taxon>
    </lineage>
</organism>
<dbReference type="AlphaFoldDB" id="A0A5C2SG45"/>
<accession>A0A5C2SG45</accession>
<gene>
    <name evidence="1" type="ORF">L227DRAFT_436060</name>
</gene>
<dbReference type="EMBL" id="ML122258">
    <property type="protein sequence ID" value="RPD62765.1"/>
    <property type="molecule type" value="Genomic_DNA"/>
</dbReference>
<proteinExistence type="predicted"/>
<evidence type="ECO:0000313" key="2">
    <source>
        <dbReference type="Proteomes" id="UP000313359"/>
    </source>
</evidence>